<gene>
    <name evidence="1" type="ORF">V2W30_39905</name>
</gene>
<keyword evidence="2" id="KW-1185">Reference proteome</keyword>
<evidence type="ECO:0000313" key="1">
    <source>
        <dbReference type="EMBL" id="WWQ69354.1"/>
    </source>
</evidence>
<evidence type="ECO:0000313" key="2">
    <source>
        <dbReference type="Proteomes" id="UP001432251"/>
    </source>
</evidence>
<reference evidence="1" key="1">
    <citation type="journal article" date="2025" name="Int. J. Syst. Evol. Microbiol.">
        <title>Streptomyces citrinus sp. nov., with yellow diffusible pigment.</title>
        <authorList>
            <person name="He Y."/>
            <person name="Yang E."/>
            <person name="Xu J."/>
            <person name="Sun Y."/>
            <person name="Sun L."/>
        </authorList>
    </citation>
    <scope>NUCLEOTIDE SEQUENCE</scope>
    <source>
        <strain evidence="1">Q6</strain>
    </source>
</reference>
<keyword evidence="1" id="KW-0614">Plasmid</keyword>
<dbReference type="Proteomes" id="UP001432251">
    <property type="component" value="Plasmid p1"/>
</dbReference>
<protein>
    <submittedName>
        <fullName evidence="1">Uncharacterized protein</fullName>
    </submittedName>
</protein>
<name>A0ACD5AQ58_9ACTN</name>
<geneLocation type="plasmid" evidence="1 2">
    <name>p1</name>
</geneLocation>
<dbReference type="EMBL" id="CP146023">
    <property type="protein sequence ID" value="WWQ69354.1"/>
    <property type="molecule type" value="Genomic_DNA"/>
</dbReference>
<accession>A0ACD5AQ58</accession>
<sequence>MQSRLLERLINRILKKAFRRAERQLKPLTEPGETLLSSDMCQAGAHLLEIYTVRSPATFVVVSTKAVYLLQRGQGPLRIPAYAIADVQLKDPPDPLVTIRLRDGQVIGLLAQGGKPAIFGPDLKALVPARSRQARQRPRSESD</sequence>
<proteinExistence type="predicted"/>
<organism evidence="1 2">
    <name type="scientific">Streptomyces citrinus</name>
    <dbReference type="NCBI Taxonomy" id="3118173"/>
    <lineage>
        <taxon>Bacteria</taxon>
        <taxon>Bacillati</taxon>
        <taxon>Actinomycetota</taxon>
        <taxon>Actinomycetes</taxon>
        <taxon>Kitasatosporales</taxon>
        <taxon>Streptomycetaceae</taxon>
        <taxon>Streptomyces</taxon>
    </lineage>
</organism>